<feature type="region of interest" description="Disordered" evidence="1">
    <location>
        <begin position="222"/>
        <end position="282"/>
    </location>
</feature>
<feature type="transmembrane region" description="Helical" evidence="2">
    <location>
        <begin position="69"/>
        <end position="89"/>
    </location>
</feature>
<dbReference type="Pfam" id="PF15029">
    <property type="entry name" value="TMEM174"/>
    <property type="match status" value="1"/>
</dbReference>
<evidence type="ECO:0000256" key="2">
    <source>
        <dbReference type="SAM" id="Phobius"/>
    </source>
</evidence>
<name>A0A1S3KYC2_SALSA</name>
<keyword evidence="3" id="KW-1185">Reference proteome</keyword>
<dbReference type="CTD" id="134288"/>
<sequence length="282" mass="30514">MRFLTGHDGPAASVSADNTGRGDTAVTAANVTGTFDDLSLKVVPSSIGSIPPLSQLDSHVSVSDGEKRVATFLFSGIFLDLVGMTFIVMGWLKYDVSRSFDWTQLLDPILLSVGGTFILISVCMFRMLSCQVCKSKDHDEEFSESLAIPGSCQSIVFNGINQPIMFYRASVVQYIQAPYEFVTQEVNPSNGFQPNGGSANGVPRTLPPQYFTVCPLGNPAFIGDNKSPPNNGSDCRQDGRHSRLTVWTEHPDDGKGSEADNSSTEPRSPPPAYRTIYTSLTV</sequence>
<dbReference type="RefSeq" id="XP_013983653.1">
    <property type="nucleotide sequence ID" value="XM_014128178.1"/>
</dbReference>
<dbReference type="KEGG" id="sasa:106563004"/>
<keyword evidence="2" id="KW-0472">Membrane</keyword>
<keyword evidence="2 4" id="KW-0812">Transmembrane</keyword>
<dbReference type="PANTHER" id="PTHR31020:SF1">
    <property type="entry name" value="TRANSMEMBRANE PROTEIN 174"/>
    <property type="match status" value="1"/>
</dbReference>
<dbReference type="PaxDb" id="8030-ENSSSAP00000086862"/>
<keyword evidence="2" id="KW-1133">Transmembrane helix</keyword>
<dbReference type="OrthoDB" id="9931655at2759"/>
<evidence type="ECO:0000256" key="1">
    <source>
        <dbReference type="SAM" id="MobiDB-lite"/>
    </source>
</evidence>
<dbReference type="GeneID" id="106563004"/>
<dbReference type="STRING" id="8030.ENSSSAP00000086862"/>
<evidence type="ECO:0000313" key="3">
    <source>
        <dbReference type="Proteomes" id="UP001652741"/>
    </source>
</evidence>
<feature type="transmembrane region" description="Helical" evidence="2">
    <location>
        <begin position="109"/>
        <end position="128"/>
    </location>
</feature>
<protein>
    <submittedName>
        <fullName evidence="4">Transmembrane protein 174</fullName>
    </submittedName>
</protein>
<evidence type="ECO:0000313" key="4">
    <source>
        <dbReference type="RefSeq" id="XP_013983653.1"/>
    </source>
</evidence>
<gene>
    <name evidence="4" type="primary">tmem174</name>
</gene>
<dbReference type="PANTHER" id="PTHR31020">
    <property type="entry name" value="TRANSMEMBRANE PROTEIN 174"/>
    <property type="match status" value="1"/>
</dbReference>
<feature type="compositionally biased region" description="Basic and acidic residues" evidence="1">
    <location>
        <begin position="249"/>
        <end position="258"/>
    </location>
</feature>
<dbReference type="Proteomes" id="UP001652741">
    <property type="component" value="Chromosome ssa11"/>
</dbReference>
<accession>A0A1S3KYC2</accession>
<dbReference type="InterPro" id="IPR027835">
    <property type="entry name" value="TMEM174"/>
</dbReference>
<organism evidence="3 4">
    <name type="scientific">Salmo salar</name>
    <name type="common">Atlantic salmon</name>
    <dbReference type="NCBI Taxonomy" id="8030"/>
    <lineage>
        <taxon>Eukaryota</taxon>
        <taxon>Metazoa</taxon>
        <taxon>Chordata</taxon>
        <taxon>Craniata</taxon>
        <taxon>Vertebrata</taxon>
        <taxon>Euteleostomi</taxon>
        <taxon>Actinopterygii</taxon>
        <taxon>Neopterygii</taxon>
        <taxon>Teleostei</taxon>
        <taxon>Protacanthopterygii</taxon>
        <taxon>Salmoniformes</taxon>
        <taxon>Salmonidae</taxon>
        <taxon>Salmoninae</taxon>
        <taxon>Salmo</taxon>
    </lineage>
</organism>
<dbReference type="AlphaFoldDB" id="A0A1S3KYC2"/>
<proteinExistence type="predicted"/>
<reference evidence="4" key="1">
    <citation type="submission" date="2025-08" db="UniProtKB">
        <authorList>
            <consortium name="RefSeq"/>
        </authorList>
    </citation>
    <scope>IDENTIFICATION</scope>
</reference>